<dbReference type="EMBL" id="MU858163">
    <property type="protein sequence ID" value="KAK4210861.1"/>
    <property type="molecule type" value="Genomic_DNA"/>
</dbReference>
<evidence type="ECO:0000313" key="3">
    <source>
        <dbReference type="Proteomes" id="UP001301769"/>
    </source>
</evidence>
<reference evidence="2" key="1">
    <citation type="journal article" date="2023" name="Mol. Phylogenet. Evol.">
        <title>Genome-scale phylogeny and comparative genomics of the fungal order Sordariales.</title>
        <authorList>
            <person name="Hensen N."/>
            <person name="Bonometti L."/>
            <person name="Westerberg I."/>
            <person name="Brannstrom I.O."/>
            <person name="Guillou S."/>
            <person name="Cros-Aarteil S."/>
            <person name="Calhoun S."/>
            <person name="Haridas S."/>
            <person name="Kuo A."/>
            <person name="Mondo S."/>
            <person name="Pangilinan J."/>
            <person name="Riley R."/>
            <person name="LaButti K."/>
            <person name="Andreopoulos B."/>
            <person name="Lipzen A."/>
            <person name="Chen C."/>
            <person name="Yan M."/>
            <person name="Daum C."/>
            <person name="Ng V."/>
            <person name="Clum A."/>
            <person name="Steindorff A."/>
            <person name="Ohm R.A."/>
            <person name="Martin F."/>
            <person name="Silar P."/>
            <person name="Natvig D.O."/>
            <person name="Lalanne C."/>
            <person name="Gautier V."/>
            <person name="Ament-Velasquez S.L."/>
            <person name="Kruys A."/>
            <person name="Hutchinson M.I."/>
            <person name="Powell A.J."/>
            <person name="Barry K."/>
            <person name="Miller A.N."/>
            <person name="Grigoriev I.V."/>
            <person name="Debuchy R."/>
            <person name="Gladieux P."/>
            <person name="Hiltunen Thoren M."/>
            <person name="Johannesson H."/>
        </authorList>
    </citation>
    <scope>NUCLEOTIDE SEQUENCE</scope>
    <source>
        <strain evidence="2">PSN293</strain>
    </source>
</reference>
<evidence type="ECO:0000313" key="2">
    <source>
        <dbReference type="EMBL" id="KAK4210861.1"/>
    </source>
</evidence>
<reference evidence="2" key="2">
    <citation type="submission" date="2023-05" db="EMBL/GenBank/DDBJ databases">
        <authorList>
            <consortium name="Lawrence Berkeley National Laboratory"/>
            <person name="Steindorff A."/>
            <person name="Hensen N."/>
            <person name="Bonometti L."/>
            <person name="Westerberg I."/>
            <person name="Brannstrom I.O."/>
            <person name="Guillou S."/>
            <person name="Cros-Aarteil S."/>
            <person name="Calhoun S."/>
            <person name="Haridas S."/>
            <person name="Kuo A."/>
            <person name="Mondo S."/>
            <person name="Pangilinan J."/>
            <person name="Riley R."/>
            <person name="Labutti K."/>
            <person name="Andreopoulos B."/>
            <person name="Lipzen A."/>
            <person name="Chen C."/>
            <person name="Yanf M."/>
            <person name="Daum C."/>
            <person name="Ng V."/>
            <person name="Clum A."/>
            <person name="Ohm R."/>
            <person name="Martin F."/>
            <person name="Silar P."/>
            <person name="Natvig D."/>
            <person name="Lalanne C."/>
            <person name="Gautier V."/>
            <person name="Ament-Velasquez S.L."/>
            <person name="Kruys A."/>
            <person name="Hutchinson M.I."/>
            <person name="Powell A.J."/>
            <person name="Barry K."/>
            <person name="Miller A.N."/>
            <person name="Grigoriev I.V."/>
            <person name="Debuchy R."/>
            <person name="Gladieux P."/>
            <person name="Thoren M.H."/>
            <person name="Johannesson H."/>
        </authorList>
    </citation>
    <scope>NUCLEOTIDE SEQUENCE</scope>
    <source>
        <strain evidence="2">PSN293</strain>
    </source>
</reference>
<proteinExistence type="predicted"/>
<accession>A0AAN7B2Z5</accession>
<dbReference type="Proteomes" id="UP001301769">
    <property type="component" value="Unassembled WGS sequence"/>
</dbReference>
<keyword evidence="1" id="KW-1133">Transmembrane helix</keyword>
<protein>
    <submittedName>
        <fullName evidence="2">Uncharacterized protein</fullName>
    </submittedName>
</protein>
<feature type="transmembrane region" description="Helical" evidence="1">
    <location>
        <begin position="113"/>
        <end position="139"/>
    </location>
</feature>
<sequence length="627" mass="68625">MTDRDVYTSPPSNTFMLGSKFSMSQGGQSIDAFSVSTSTLPMVLALYTIIIQLIFTALWQLIAAILLVSLRVNDRVQITGVIAFWNSADAFSATFKGFSYVKMLLHRPGSTKYLVPALVMALTALLTAVAGIGVGIMYADWIQLDFVAPADPNAVFWPYFGELTNEEMVKVYSQARPGVLRALGSAEAVDRNSQLGRVDITPVTRPDSTVDEPQEEMEYRYVLTAEDIGLQVYPDLVMEVKGHCRTDYSWVSREESRLRRQYIYDYYFPWGNKSSEQGYPVATEYSPGYRLDFVVWLHPDIDTPAQARNRSFAFLAATALTPSTTASSDAWYKTEPSNNTETSLGLQYVVQSNRPVLDCWETTEICTGGTCYDTFLRGSPIPKGIAKVFTTRFAHPMMTHIATSAGVGAIKSYIGSASGAYIDAGSSSLYGDMTRLVLAGYLASAQVFQEVVLSPRPQPGARSALESSPGQLLDGAALFVVRTDGARALRLSLAVLAPVLCGVLWAARGLVKFVRDGGGWGGKSVLARRGAALSATQLYRQLDQTLSQQSWDPRFMRSTIPRPPPSGQIGEYVIDLVDVDGGARIHFRRAAEGPASTRQETTPTSPGKYLICSYLKISPEPYMGSPR</sequence>
<evidence type="ECO:0000256" key="1">
    <source>
        <dbReference type="SAM" id="Phobius"/>
    </source>
</evidence>
<keyword evidence="1" id="KW-0812">Transmembrane</keyword>
<comment type="caution">
    <text evidence="2">The sequence shown here is derived from an EMBL/GenBank/DDBJ whole genome shotgun (WGS) entry which is preliminary data.</text>
</comment>
<dbReference type="AlphaFoldDB" id="A0AAN7B2Z5"/>
<feature type="transmembrane region" description="Helical" evidence="1">
    <location>
        <begin position="44"/>
        <end position="68"/>
    </location>
</feature>
<organism evidence="2 3">
    <name type="scientific">Rhypophila decipiens</name>
    <dbReference type="NCBI Taxonomy" id="261697"/>
    <lineage>
        <taxon>Eukaryota</taxon>
        <taxon>Fungi</taxon>
        <taxon>Dikarya</taxon>
        <taxon>Ascomycota</taxon>
        <taxon>Pezizomycotina</taxon>
        <taxon>Sordariomycetes</taxon>
        <taxon>Sordariomycetidae</taxon>
        <taxon>Sordariales</taxon>
        <taxon>Naviculisporaceae</taxon>
        <taxon>Rhypophila</taxon>
    </lineage>
</organism>
<keyword evidence="1" id="KW-0472">Membrane</keyword>
<keyword evidence="3" id="KW-1185">Reference proteome</keyword>
<gene>
    <name evidence="2" type="ORF">QBC37DRAFT_291576</name>
</gene>
<name>A0AAN7B2Z5_9PEZI</name>